<reference evidence="1 2" key="1">
    <citation type="submission" date="2018-08" db="EMBL/GenBank/DDBJ databases">
        <title>A genome reference for cultivated species of the human gut microbiota.</title>
        <authorList>
            <person name="Zou Y."/>
            <person name="Xue W."/>
            <person name="Luo G."/>
        </authorList>
    </citation>
    <scope>NUCLEOTIDE SEQUENCE [LARGE SCALE GENOMIC DNA]</scope>
    <source>
        <strain evidence="1 2">OM06-2</strain>
    </source>
</reference>
<name>A0A3E4Z782_9BACT</name>
<protein>
    <submittedName>
        <fullName evidence="1">Uncharacterized protein</fullName>
    </submittedName>
</protein>
<dbReference type="EMBL" id="QSTW01000013">
    <property type="protein sequence ID" value="RGM90389.1"/>
    <property type="molecule type" value="Genomic_DNA"/>
</dbReference>
<dbReference type="RefSeq" id="WP_117702183.1">
    <property type="nucleotide sequence ID" value="NZ_QSTW01000013.1"/>
</dbReference>
<accession>A0A3E4Z782</accession>
<evidence type="ECO:0000313" key="1">
    <source>
        <dbReference type="EMBL" id="RGM90389.1"/>
    </source>
</evidence>
<sequence length="111" mass="12290">MKAKVLYTGKIVEVKLNLNSQPTANSGAKSVYEGSDGNTYFDTELDFKNVYPDWQQVRIQSAIAILQGIYSSKDIALHASKTAYNPLESMAELATRQADVLVSELQKSMEL</sequence>
<proteinExistence type="predicted"/>
<dbReference type="Proteomes" id="UP000260814">
    <property type="component" value="Unassembled WGS sequence"/>
</dbReference>
<comment type="caution">
    <text evidence="1">The sequence shown here is derived from an EMBL/GenBank/DDBJ whole genome shotgun (WGS) entry which is preliminary data.</text>
</comment>
<gene>
    <name evidence="1" type="ORF">DXB87_10840</name>
</gene>
<evidence type="ECO:0000313" key="2">
    <source>
        <dbReference type="Proteomes" id="UP000260814"/>
    </source>
</evidence>
<dbReference type="AlphaFoldDB" id="A0A3E4Z782"/>
<organism evidence="1 2">
    <name type="scientific">Phocaeicola plebeius</name>
    <dbReference type="NCBI Taxonomy" id="310297"/>
    <lineage>
        <taxon>Bacteria</taxon>
        <taxon>Pseudomonadati</taxon>
        <taxon>Bacteroidota</taxon>
        <taxon>Bacteroidia</taxon>
        <taxon>Bacteroidales</taxon>
        <taxon>Bacteroidaceae</taxon>
        <taxon>Phocaeicola</taxon>
    </lineage>
</organism>